<evidence type="ECO:0000259" key="10">
    <source>
        <dbReference type="Pfam" id="PF02770"/>
    </source>
</evidence>
<dbReference type="InterPro" id="IPR013786">
    <property type="entry name" value="AcylCoA_DH/ox_N"/>
</dbReference>
<evidence type="ECO:0000256" key="7">
    <source>
        <dbReference type="RuleBase" id="RU362125"/>
    </source>
</evidence>
<evidence type="ECO:0000256" key="4">
    <source>
        <dbReference type="ARBA" id="ARBA00022630"/>
    </source>
</evidence>
<dbReference type="PANTHER" id="PTHR48083">
    <property type="entry name" value="MEDIUM-CHAIN SPECIFIC ACYL-COA DEHYDROGENASE, MITOCHONDRIAL-RELATED"/>
    <property type="match status" value="1"/>
</dbReference>
<dbReference type="Pfam" id="PF19802">
    <property type="entry name" value="DUF6285"/>
    <property type="match status" value="1"/>
</dbReference>
<dbReference type="PANTHER" id="PTHR48083:SF13">
    <property type="entry name" value="ACYL-COA DEHYDROGENASE FAMILY MEMBER 11"/>
    <property type="match status" value="1"/>
</dbReference>
<evidence type="ECO:0000259" key="9">
    <source>
        <dbReference type="Pfam" id="PF00441"/>
    </source>
</evidence>
<evidence type="ECO:0000313" key="13">
    <source>
        <dbReference type="EMBL" id="MCT2583518.1"/>
    </source>
</evidence>
<dbReference type="Pfam" id="PF00441">
    <property type="entry name" value="Acyl-CoA_dh_1"/>
    <property type="match status" value="1"/>
</dbReference>
<dbReference type="InterPro" id="IPR006091">
    <property type="entry name" value="Acyl-CoA_Oxase/DH_mid-dom"/>
</dbReference>
<feature type="domain" description="Acyl-CoA dehydrogenase/oxidase C-terminal" evidence="9">
    <location>
        <begin position="380"/>
        <end position="529"/>
    </location>
</feature>
<name>A0ABT2J6V2_9PSEU</name>
<sequence>MTPNTDELLEAVVEFLRDELSDAVPEEHRFHLRVAVNVLEIVRRELALGPAHEAAHAERLRALGVTDDAELARRIRAGEIDPAAVRAAVLESVVDKLRVANPRYPKDREASCQPPQPPPQGNVTQPSHKYVTQSNVTSPTGPTGMNSERRNSFEVPPHVAERVAAVRAFVDEQVIPAEPGLHHGRVGLPALQARAKAAGLWALGHPAELGGGGMPFADYVYVNEVQGRSEYGQYAMGTHSLQDSLMLHRHATPAVRDRYLARLVAAEITPSFAMTEPGLSSSDPTQLRTTARLDGDEWVVSGRKWFVTGARDAAFTTVMCRTEPSDTSAHRSFSIILVPAGTPGFRVLREIPVLGIDHDHHELEFDEVRVPADHLVGPRGGGFRVAQERLGPGRIFHAMRWLGQATRAYELMTDRLRTRTAFGTPLADKQLMQRHVFEAYAAIAASRLLTLDAARVLDAGGEARVEIGMLKVVGARMLGDVVDRALQVFGAEGLSDDTPLGFMYRTARFARIYDGPDEVHIQSVAKALLKERP</sequence>
<proteinExistence type="inferred from homology"/>
<comment type="cofactor">
    <cofactor evidence="1 7">
        <name>FAD</name>
        <dbReference type="ChEBI" id="CHEBI:57692"/>
    </cofactor>
</comment>
<dbReference type="InterPro" id="IPR046252">
    <property type="entry name" value="DUF6285"/>
</dbReference>
<dbReference type="InterPro" id="IPR046373">
    <property type="entry name" value="Acyl-CoA_Oxase/DH_mid-dom_sf"/>
</dbReference>
<dbReference type="Pfam" id="PF02770">
    <property type="entry name" value="Acyl-CoA_dh_M"/>
    <property type="match status" value="1"/>
</dbReference>
<dbReference type="Gene3D" id="1.10.540.10">
    <property type="entry name" value="Acyl-CoA dehydrogenase/oxidase, N-terminal domain"/>
    <property type="match status" value="1"/>
</dbReference>
<dbReference type="SUPFAM" id="SSF56645">
    <property type="entry name" value="Acyl-CoA dehydrogenase NM domain-like"/>
    <property type="match status" value="1"/>
</dbReference>
<feature type="domain" description="Acyl-CoA oxidase/dehydrogenase middle" evidence="10">
    <location>
        <begin position="271"/>
        <end position="368"/>
    </location>
</feature>
<dbReference type="InterPro" id="IPR036250">
    <property type="entry name" value="AcylCo_DH-like_C"/>
</dbReference>
<dbReference type="InterPro" id="IPR009100">
    <property type="entry name" value="AcylCoA_DH/oxidase_NM_dom_sf"/>
</dbReference>
<gene>
    <name evidence="13" type="ORF">JT362_10355</name>
</gene>
<evidence type="ECO:0000259" key="11">
    <source>
        <dbReference type="Pfam" id="PF02771"/>
    </source>
</evidence>
<dbReference type="Pfam" id="PF02771">
    <property type="entry name" value="Acyl-CoA_dh_N"/>
    <property type="match status" value="1"/>
</dbReference>
<feature type="compositionally biased region" description="Polar residues" evidence="8">
    <location>
        <begin position="121"/>
        <end position="146"/>
    </location>
</feature>
<comment type="similarity">
    <text evidence="2 7">Belongs to the acyl-CoA dehydrogenase family.</text>
</comment>
<keyword evidence="14" id="KW-1185">Reference proteome</keyword>
<evidence type="ECO:0000259" key="12">
    <source>
        <dbReference type="Pfam" id="PF19802"/>
    </source>
</evidence>
<reference evidence="13 14" key="1">
    <citation type="submission" date="2021-02" db="EMBL/GenBank/DDBJ databases">
        <title>Actinophytocola xerophila sp. nov., isolated from soil of cotton cropping field.</title>
        <authorList>
            <person name="Huang R."/>
            <person name="Chen X."/>
            <person name="Ge X."/>
            <person name="Liu W."/>
        </authorList>
    </citation>
    <scope>NUCLEOTIDE SEQUENCE [LARGE SCALE GENOMIC DNA]</scope>
    <source>
        <strain evidence="13 14">S1-96</strain>
    </source>
</reference>
<comment type="caution">
    <text evidence="13">The sequence shown here is derived from an EMBL/GenBank/DDBJ whole genome shotgun (WGS) entry which is preliminary data.</text>
</comment>
<dbReference type="InterPro" id="IPR050741">
    <property type="entry name" value="Acyl-CoA_dehydrogenase"/>
</dbReference>
<feature type="region of interest" description="Disordered" evidence="8">
    <location>
        <begin position="104"/>
        <end position="153"/>
    </location>
</feature>
<dbReference type="SUPFAM" id="SSF47203">
    <property type="entry name" value="Acyl-CoA dehydrogenase C-terminal domain-like"/>
    <property type="match status" value="1"/>
</dbReference>
<organism evidence="13 14">
    <name type="scientific">Actinophytocola gossypii</name>
    <dbReference type="NCBI Taxonomy" id="2812003"/>
    <lineage>
        <taxon>Bacteria</taxon>
        <taxon>Bacillati</taxon>
        <taxon>Actinomycetota</taxon>
        <taxon>Actinomycetes</taxon>
        <taxon>Pseudonocardiales</taxon>
        <taxon>Pseudonocardiaceae</taxon>
    </lineage>
</organism>
<evidence type="ECO:0000313" key="14">
    <source>
        <dbReference type="Proteomes" id="UP001156441"/>
    </source>
</evidence>
<dbReference type="Proteomes" id="UP001156441">
    <property type="component" value="Unassembled WGS sequence"/>
</dbReference>
<dbReference type="Gene3D" id="1.20.140.10">
    <property type="entry name" value="Butyryl-CoA Dehydrogenase, subunit A, domain 3"/>
    <property type="match status" value="1"/>
</dbReference>
<dbReference type="RefSeq" id="WP_260190885.1">
    <property type="nucleotide sequence ID" value="NZ_JAFFZE010000009.1"/>
</dbReference>
<evidence type="ECO:0000256" key="3">
    <source>
        <dbReference type="ARBA" id="ARBA00011738"/>
    </source>
</evidence>
<feature type="domain" description="DUF6285" evidence="12">
    <location>
        <begin position="23"/>
        <end position="104"/>
    </location>
</feature>
<dbReference type="InterPro" id="IPR009075">
    <property type="entry name" value="AcylCo_DH/oxidase_C"/>
</dbReference>
<dbReference type="InterPro" id="IPR037069">
    <property type="entry name" value="AcylCoA_DH/ox_N_sf"/>
</dbReference>
<evidence type="ECO:0000256" key="5">
    <source>
        <dbReference type="ARBA" id="ARBA00022827"/>
    </source>
</evidence>
<evidence type="ECO:0000256" key="8">
    <source>
        <dbReference type="SAM" id="MobiDB-lite"/>
    </source>
</evidence>
<evidence type="ECO:0000256" key="2">
    <source>
        <dbReference type="ARBA" id="ARBA00009347"/>
    </source>
</evidence>
<evidence type="ECO:0000256" key="1">
    <source>
        <dbReference type="ARBA" id="ARBA00001974"/>
    </source>
</evidence>
<comment type="subunit">
    <text evidence="3">Homodimer.</text>
</comment>
<keyword evidence="6 7" id="KW-0560">Oxidoreductase</keyword>
<keyword evidence="5 7" id="KW-0274">FAD</keyword>
<protein>
    <submittedName>
        <fullName evidence="13">Acyl-CoA dehydrogenase family protein</fullName>
    </submittedName>
</protein>
<accession>A0ABT2J6V2</accession>
<evidence type="ECO:0000256" key="6">
    <source>
        <dbReference type="ARBA" id="ARBA00023002"/>
    </source>
</evidence>
<feature type="domain" description="Acyl-CoA dehydrogenase/oxidase N-terminal" evidence="11">
    <location>
        <begin position="164"/>
        <end position="266"/>
    </location>
</feature>
<dbReference type="Gene3D" id="2.40.110.10">
    <property type="entry name" value="Butyryl-CoA Dehydrogenase, subunit A, domain 2"/>
    <property type="match status" value="1"/>
</dbReference>
<keyword evidence="4 7" id="KW-0285">Flavoprotein</keyword>
<dbReference type="EMBL" id="JAFFZE010000009">
    <property type="protein sequence ID" value="MCT2583518.1"/>
    <property type="molecule type" value="Genomic_DNA"/>
</dbReference>